<dbReference type="AlphaFoldDB" id="A0A0B2VAS9"/>
<sequence length="49" mass="5641">MTSIGCMRLSCKDKTTQPHGSNVYVSDVRDSAVMPQTIREKWHNEYNIL</sequence>
<dbReference type="Proteomes" id="UP000031036">
    <property type="component" value="Unassembled WGS sequence"/>
</dbReference>
<comment type="caution">
    <text evidence="1">The sequence shown here is derived from an EMBL/GenBank/DDBJ whole genome shotgun (WGS) entry which is preliminary data.</text>
</comment>
<keyword evidence="2" id="KW-1185">Reference proteome</keyword>
<organism evidence="1 2">
    <name type="scientific">Toxocara canis</name>
    <name type="common">Canine roundworm</name>
    <dbReference type="NCBI Taxonomy" id="6265"/>
    <lineage>
        <taxon>Eukaryota</taxon>
        <taxon>Metazoa</taxon>
        <taxon>Ecdysozoa</taxon>
        <taxon>Nematoda</taxon>
        <taxon>Chromadorea</taxon>
        <taxon>Rhabditida</taxon>
        <taxon>Spirurina</taxon>
        <taxon>Ascaridomorpha</taxon>
        <taxon>Ascaridoidea</taxon>
        <taxon>Toxocaridae</taxon>
        <taxon>Toxocara</taxon>
    </lineage>
</organism>
<proteinExistence type="predicted"/>
<accession>A0A0B2VAS9</accession>
<dbReference type="EMBL" id="JPKZ01002087">
    <property type="protein sequence ID" value="KHN78562.1"/>
    <property type="molecule type" value="Genomic_DNA"/>
</dbReference>
<evidence type="ECO:0000313" key="1">
    <source>
        <dbReference type="EMBL" id="KHN78562.1"/>
    </source>
</evidence>
<name>A0A0B2VAS9_TOXCA</name>
<evidence type="ECO:0000313" key="2">
    <source>
        <dbReference type="Proteomes" id="UP000031036"/>
    </source>
</evidence>
<reference evidence="1 2" key="1">
    <citation type="submission" date="2014-11" db="EMBL/GenBank/DDBJ databases">
        <title>Genetic blueprint of the zoonotic pathogen Toxocara canis.</title>
        <authorList>
            <person name="Zhu X.-Q."/>
            <person name="Korhonen P.K."/>
            <person name="Cai H."/>
            <person name="Young N.D."/>
            <person name="Nejsum P."/>
            <person name="von Samson-Himmelstjerna G."/>
            <person name="Boag P.R."/>
            <person name="Tan P."/>
            <person name="Li Q."/>
            <person name="Min J."/>
            <person name="Yang Y."/>
            <person name="Wang X."/>
            <person name="Fang X."/>
            <person name="Hall R.S."/>
            <person name="Hofmann A."/>
            <person name="Sternberg P.W."/>
            <person name="Jex A.R."/>
            <person name="Gasser R.B."/>
        </authorList>
    </citation>
    <scope>NUCLEOTIDE SEQUENCE [LARGE SCALE GENOMIC DNA]</scope>
    <source>
        <strain evidence="1">PN_DK_2014</strain>
    </source>
</reference>
<protein>
    <submittedName>
        <fullName evidence="1">Uncharacterized protein</fullName>
    </submittedName>
</protein>
<gene>
    <name evidence="1" type="ORF">Tcan_13953</name>
</gene>